<gene>
    <name evidence="4" type="ORF">GSLYS_00011623001</name>
</gene>
<dbReference type="PROSITE" id="PS00018">
    <property type="entry name" value="EF_HAND_1"/>
    <property type="match status" value="1"/>
</dbReference>
<accession>A0AAV2HUC0</accession>
<keyword evidence="2" id="KW-0732">Signal</keyword>
<dbReference type="EMBL" id="CAXITT010000272">
    <property type="protein sequence ID" value="CAL1537721.1"/>
    <property type="molecule type" value="Genomic_DNA"/>
</dbReference>
<dbReference type="PROSITE" id="PS50222">
    <property type="entry name" value="EF_HAND_2"/>
    <property type="match status" value="1"/>
</dbReference>
<evidence type="ECO:0000256" key="2">
    <source>
        <dbReference type="SAM" id="SignalP"/>
    </source>
</evidence>
<reference evidence="4 5" key="1">
    <citation type="submission" date="2024-04" db="EMBL/GenBank/DDBJ databases">
        <authorList>
            <consortium name="Genoscope - CEA"/>
            <person name="William W."/>
        </authorList>
    </citation>
    <scope>NUCLEOTIDE SEQUENCE [LARGE SCALE GENOMIC DNA]</scope>
</reference>
<feature type="domain" description="EF-hand" evidence="3">
    <location>
        <begin position="149"/>
        <end position="184"/>
    </location>
</feature>
<organism evidence="4 5">
    <name type="scientific">Lymnaea stagnalis</name>
    <name type="common">Great pond snail</name>
    <name type="synonym">Helix stagnalis</name>
    <dbReference type="NCBI Taxonomy" id="6523"/>
    <lineage>
        <taxon>Eukaryota</taxon>
        <taxon>Metazoa</taxon>
        <taxon>Spiralia</taxon>
        <taxon>Lophotrochozoa</taxon>
        <taxon>Mollusca</taxon>
        <taxon>Gastropoda</taxon>
        <taxon>Heterobranchia</taxon>
        <taxon>Euthyneura</taxon>
        <taxon>Panpulmonata</taxon>
        <taxon>Hygrophila</taxon>
        <taxon>Lymnaeoidea</taxon>
        <taxon>Lymnaeidae</taxon>
        <taxon>Lymnaea</taxon>
    </lineage>
</organism>
<dbReference type="InterPro" id="IPR011992">
    <property type="entry name" value="EF-hand-dom_pair"/>
</dbReference>
<dbReference type="SUPFAM" id="SSF47473">
    <property type="entry name" value="EF-hand"/>
    <property type="match status" value="1"/>
</dbReference>
<dbReference type="InterPro" id="IPR018247">
    <property type="entry name" value="EF_Hand_1_Ca_BS"/>
</dbReference>
<dbReference type="GO" id="GO:0005509">
    <property type="term" value="F:calcium ion binding"/>
    <property type="evidence" value="ECO:0007669"/>
    <property type="project" value="InterPro"/>
</dbReference>
<dbReference type="SMART" id="SM00054">
    <property type="entry name" value="EFh"/>
    <property type="match status" value="2"/>
</dbReference>
<evidence type="ECO:0000313" key="5">
    <source>
        <dbReference type="Proteomes" id="UP001497497"/>
    </source>
</evidence>
<proteinExistence type="predicted"/>
<evidence type="ECO:0000259" key="3">
    <source>
        <dbReference type="PROSITE" id="PS50222"/>
    </source>
</evidence>
<dbReference type="AlphaFoldDB" id="A0AAV2HUC0"/>
<name>A0AAV2HUC0_LYMST</name>
<feature type="chain" id="PRO_5043326563" description="EF-hand domain-containing protein" evidence="2">
    <location>
        <begin position="25"/>
        <end position="298"/>
    </location>
</feature>
<evidence type="ECO:0000256" key="1">
    <source>
        <dbReference type="ARBA" id="ARBA00022837"/>
    </source>
</evidence>
<comment type="caution">
    <text evidence="4">The sequence shown here is derived from an EMBL/GenBank/DDBJ whole genome shotgun (WGS) entry which is preliminary data.</text>
</comment>
<dbReference type="InterPro" id="IPR002048">
    <property type="entry name" value="EF_hand_dom"/>
</dbReference>
<keyword evidence="5" id="KW-1185">Reference proteome</keyword>
<sequence length="298" mass="33611">MDKMITSLQTRSFLLLFIFSCCSCQTFNASNFMNAINKDSNDVISSSELENFFTNFGGPNLTRCDFTNKMVDTYAAQPSRVSVFFDVLQSNDRQILTFTEWKEALFGNASLQGVNSSTVTENIKKLEKTVNDVIAMPNQNYGSSLWYRYTDFDVQKLADLFDPNKDGKITRLEVSAAMRSLDTHNDYGIRRCNFVDSLTSYKQHSVVSSKFYDALFTSRDITWADVDSDFFLQMADDNSDSDVTRREFVDFLSLQNQVAAGIVVYIDGTPQGGDTATQGISRSILSIMCPIFLIVYLS</sequence>
<keyword evidence="1" id="KW-0106">Calcium</keyword>
<dbReference type="Gene3D" id="1.10.238.10">
    <property type="entry name" value="EF-hand"/>
    <property type="match status" value="1"/>
</dbReference>
<protein>
    <recommendedName>
        <fullName evidence="3">EF-hand domain-containing protein</fullName>
    </recommendedName>
</protein>
<feature type="signal peptide" evidence="2">
    <location>
        <begin position="1"/>
        <end position="24"/>
    </location>
</feature>
<dbReference type="Proteomes" id="UP001497497">
    <property type="component" value="Unassembled WGS sequence"/>
</dbReference>
<evidence type="ECO:0000313" key="4">
    <source>
        <dbReference type="EMBL" id="CAL1537721.1"/>
    </source>
</evidence>